<keyword evidence="1 6" id="KW-0547">Nucleotide-binding</keyword>
<comment type="catalytic activity">
    <reaction evidence="6">
        <text>(6S)-NADPHX + ADP = AMP + phosphate + NADPH + H(+)</text>
        <dbReference type="Rhea" id="RHEA:32235"/>
        <dbReference type="ChEBI" id="CHEBI:15378"/>
        <dbReference type="ChEBI" id="CHEBI:43474"/>
        <dbReference type="ChEBI" id="CHEBI:57783"/>
        <dbReference type="ChEBI" id="CHEBI:64076"/>
        <dbReference type="ChEBI" id="CHEBI:456215"/>
        <dbReference type="ChEBI" id="CHEBI:456216"/>
        <dbReference type="EC" id="4.2.1.136"/>
    </reaction>
</comment>
<dbReference type="EC" id="4.2.1.136" evidence="6"/>
<gene>
    <name evidence="6" type="primary">nnrD</name>
    <name evidence="8" type="ORF">N801_00445</name>
</gene>
<organism evidence="8 9">
    <name type="scientific">Knoellia aerolata DSM 18566</name>
    <dbReference type="NCBI Taxonomy" id="1385519"/>
    <lineage>
        <taxon>Bacteria</taxon>
        <taxon>Bacillati</taxon>
        <taxon>Actinomycetota</taxon>
        <taxon>Actinomycetes</taxon>
        <taxon>Micrococcales</taxon>
        <taxon>Intrasporangiaceae</taxon>
        <taxon>Knoellia</taxon>
    </lineage>
</organism>
<dbReference type="STRING" id="1385519.N801_00445"/>
<evidence type="ECO:0000256" key="4">
    <source>
        <dbReference type="ARBA" id="ARBA00023027"/>
    </source>
</evidence>
<feature type="binding site" evidence="6">
    <location>
        <position position="245"/>
    </location>
    <ligand>
        <name>(6S)-NADPHX</name>
        <dbReference type="ChEBI" id="CHEBI:64076"/>
    </ligand>
</feature>
<name>A0A0A0K3B1_9MICO</name>
<dbReference type="GO" id="GO:0052856">
    <property type="term" value="F:NAD(P)HX epimerase activity"/>
    <property type="evidence" value="ECO:0007669"/>
    <property type="project" value="TreeGrafter"/>
</dbReference>
<dbReference type="eggNOG" id="COG0063">
    <property type="taxonomic scope" value="Bacteria"/>
</dbReference>
<dbReference type="CDD" id="cd01171">
    <property type="entry name" value="YXKO-related"/>
    <property type="match status" value="1"/>
</dbReference>
<dbReference type="NCBIfam" id="TIGR00196">
    <property type="entry name" value="yjeF_cterm"/>
    <property type="match status" value="1"/>
</dbReference>
<keyword evidence="2 6" id="KW-0067">ATP-binding</keyword>
<dbReference type="GO" id="GO:0005524">
    <property type="term" value="F:ATP binding"/>
    <property type="evidence" value="ECO:0007669"/>
    <property type="project" value="UniProtKB-KW"/>
</dbReference>
<evidence type="ECO:0000259" key="7">
    <source>
        <dbReference type="PROSITE" id="PS51383"/>
    </source>
</evidence>
<dbReference type="Proteomes" id="UP000030013">
    <property type="component" value="Unassembled WGS sequence"/>
</dbReference>
<comment type="similarity">
    <text evidence="6">Belongs to the NnrD/CARKD family.</text>
</comment>
<evidence type="ECO:0000313" key="8">
    <source>
        <dbReference type="EMBL" id="KGN42271.1"/>
    </source>
</evidence>
<comment type="function">
    <text evidence="6">Catalyzes the dehydration of the S-form of NAD(P)HX at the expense of ADP, which is converted to AMP. Together with NAD(P)HX epimerase, which catalyzes the epimerization of the S- and R-forms, the enzyme allows the repair of both epimers of NAD(P)HX, a damaged form of NAD(P)H that is a result of enzymatic or heat-dependent hydration.</text>
</comment>
<dbReference type="GO" id="GO:0052855">
    <property type="term" value="F:ADP-dependent NAD(P)H-hydrate dehydratase activity"/>
    <property type="evidence" value="ECO:0007669"/>
    <property type="project" value="UniProtKB-UniRule"/>
</dbReference>
<evidence type="ECO:0000256" key="6">
    <source>
        <dbReference type="HAMAP-Rule" id="MF_01965"/>
    </source>
</evidence>
<dbReference type="AlphaFoldDB" id="A0A0A0K3B1"/>
<sequence length="307" mass="31249">MRAVGEVPEGAVGGTRRAPRLVTPHVLEQWPLPEPSGSKYSRGQALVVGGARSTPGGVLLAGQSALRMGSGRLSVAVAESVARHVAVALPECGATGLAEDGRGSVTGVGAGAALARELARADGLLLGPGLDDADGTARLLAEVVQELPADTPVILDAYGVTVLPDVGADTSRALRDRLVVTPNTAELAFLLGEDELDAEDVVAGALEASRRFGAVVGCDTWVVADRRIWQITTGDTGLGTSGSGDVVAGATLGLLSRGATPLQALVWGKYVHAAAGDDLVMTHGRVGYLASELAGHLPRVLRSLRGN</sequence>
<dbReference type="EMBL" id="AVPL01000006">
    <property type="protein sequence ID" value="KGN42271.1"/>
    <property type="molecule type" value="Genomic_DNA"/>
</dbReference>
<comment type="caution">
    <text evidence="8">The sequence shown here is derived from an EMBL/GenBank/DDBJ whole genome shotgun (WGS) entry which is preliminary data.</text>
</comment>
<dbReference type="InterPro" id="IPR000631">
    <property type="entry name" value="CARKD"/>
</dbReference>
<dbReference type="SUPFAM" id="SSF53613">
    <property type="entry name" value="Ribokinase-like"/>
    <property type="match status" value="1"/>
</dbReference>
<dbReference type="GO" id="GO:0110051">
    <property type="term" value="P:metabolite repair"/>
    <property type="evidence" value="ECO:0007669"/>
    <property type="project" value="TreeGrafter"/>
</dbReference>
<accession>A0A0A0K3B1</accession>
<comment type="subunit">
    <text evidence="6">Homotetramer.</text>
</comment>
<evidence type="ECO:0000313" key="9">
    <source>
        <dbReference type="Proteomes" id="UP000030013"/>
    </source>
</evidence>
<dbReference type="PANTHER" id="PTHR12592:SF0">
    <property type="entry name" value="ATP-DEPENDENT (S)-NAD(P)H-HYDRATE DEHYDRATASE"/>
    <property type="match status" value="1"/>
</dbReference>
<evidence type="ECO:0000256" key="1">
    <source>
        <dbReference type="ARBA" id="ARBA00022741"/>
    </source>
</evidence>
<proteinExistence type="inferred from homology"/>
<keyword evidence="4 6" id="KW-0520">NAD</keyword>
<dbReference type="Pfam" id="PF01256">
    <property type="entry name" value="Carb_kinase"/>
    <property type="match status" value="1"/>
</dbReference>
<feature type="binding site" evidence="6">
    <location>
        <position position="129"/>
    </location>
    <ligand>
        <name>(6S)-NADPHX</name>
        <dbReference type="ChEBI" id="CHEBI:64076"/>
    </ligand>
</feature>
<dbReference type="GO" id="GO:0046496">
    <property type="term" value="P:nicotinamide nucleotide metabolic process"/>
    <property type="evidence" value="ECO:0007669"/>
    <property type="project" value="UniProtKB-UniRule"/>
</dbReference>
<protein>
    <recommendedName>
        <fullName evidence="6">ADP-dependent (S)-NAD(P)H-hydrate dehydratase</fullName>
        <ecNumber evidence="6">4.2.1.136</ecNumber>
    </recommendedName>
    <alternativeName>
        <fullName evidence="6">ADP-dependent NAD(P)HX dehydratase</fullName>
    </alternativeName>
</protein>
<dbReference type="HAMAP" id="MF_01965">
    <property type="entry name" value="NADHX_dehydratase"/>
    <property type="match status" value="1"/>
</dbReference>
<evidence type="ECO:0000256" key="5">
    <source>
        <dbReference type="ARBA" id="ARBA00023239"/>
    </source>
</evidence>
<dbReference type="PANTHER" id="PTHR12592">
    <property type="entry name" value="ATP-DEPENDENT (S)-NAD(P)H-HYDRATE DEHYDRATASE FAMILY MEMBER"/>
    <property type="match status" value="1"/>
</dbReference>
<keyword evidence="5 6" id="KW-0456">Lyase</keyword>
<reference evidence="8 9" key="1">
    <citation type="submission" date="2013-08" db="EMBL/GenBank/DDBJ databases">
        <title>The genome sequence of Knoellia aerolata.</title>
        <authorList>
            <person name="Zhu W."/>
            <person name="Wang G."/>
        </authorList>
    </citation>
    <scope>NUCLEOTIDE SEQUENCE [LARGE SCALE GENOMIC DNA]</scope>
    <source>
        <strain evidence="8 9">DSM 18566</strain>
    </source>
</reference>
<dbReference type="InterPro" id="IPR029056">
    <property type="entry name" value="Ribokinase-like"/>
</dbReference>
<comment type="cofactor">
    <cofactor evidence="6">
        <name>Mg(2+)</name>
        <dbReference type="ChEBI" id="CHEBI:18420"/>
    </cofactor>
</comment>
<feature type="domain" description="YjeF C-terminal" evidence="7">
    <location>
        <begin position="22"/>
        <end position="304"/>
    </location>
</feature>
<comment type="catalytic activity">
    <reaction evidence="6">
        <text>(6S)-NADHX + ADP = AMP + phosphate + NADH + H(+)</text>
        <dbReference type="Rhea" id="RHEA:32223"/>
        <dbReference type="ChEBI" id="CHEBI:15378"/>
        <dbReference type="ChEBI" id="CHEBI:43474"/>
        <dbReference type="ChEBI" id="CHEBI:57945"/>
        <dbReference type="ChEBI" id="CHEBI:64074"/>
        <dbReference type="ChEBI" id="CHEBI:456215"/>
        <dbReference type="ChEBI" id="CHEBI:456216"/>
        <dbReference type="EC" id="4.2.1.136"/>
    </reaction>
</comment>
<evidence type="ECO:0000256" key="2">
    <source>
        <dbReference type="ARBA" id="ARBA00022840"/>
    </source>
</evidence>
<evidence type="ECO:0000256" key="3">
    <source>
        <dbReference type="ARBA" id="ARBA00022857"/>
    </source>
</evidence>
<keyword evidence="9" id="KW-1185">Reference proteome</keyword>
<dbReference type="Gene3D" id="3.40.1190.20">
    <property type="match status" value="1"/>
</dbReference>
<keyword evidence="3 6" id="KW-0521">NADP</keyword>
<feature type="binding site" evidence="6">
    <location>
        <position position="244"/>
    </location>
    <ligand>
        <name>AMP</name>
        <dbReference type="ChEBI" id="CHEBI:456215"/>
    </ligand>
</feature>
<dbReference type="PROSITE" id="PS51383">
    <property type="entry name" value="YJEF_C_3"/>
    <property type="match status" value="1"/>
</dbReference>
<comment type="caution">
    <text evidence="6">Lacks conserved residue(s) required for the propagation of feature annotation.</text>
</comment>